<feature type="domain" description="Methyltransferase FkbM" evidence="1">
    <location>
        <begin position="86"/>
        <end position="238"/>
    </location>
</feature>
<reference evidence="2 3" key="1">
    <citation type="submission" date="2021-07" db="EMBL/GenBank/DDBJ databases">
        <title>The draft genome sequence of Sphingomicrobium sp. B8.</title>
        <authorList>
            <person name="Mu L."/>
        </authorList>
    </citation>
    <scope>NUCLEOTIDE SEQUENCE [LARGE SCALE GENOMIC DNA]</scope>
    <source>
        <strain evidence="2 3">B8</strain>
    </source>
</reference>
<dbReference type="InterPro" id="IPR052514">
    <property type="entry name" value="SAM-dependent_MTase"/>
</dbReference>
<sequence>MGVSGKRFEGRRHSGPRRLAAMLVNRVNHGRAARHLKSRPQLAIFAFDHIGLRINLFGRYEADILELVGDFLREGVKVDRSTTALDIGANIGNHSVFLSEIFARVLAFEPNPRTFKLLDFNAEGRAIEAFNFGASDADGRAGLAVDEDNVGGAHVTREGEAANVAIELRRLDDVAAVREARIGFIKIDVEGHELAALRGAERVIDTQRPIVMFEQDEGEIAGGTSPVIEYLRSKDYRFMTVEDVVPRVPRAIRRGFNAAWQGLFGFRKALVPAETFEKRFHYAILAIPDER</sequence>
<proteinExistence type="predicted"/>
<dbReference type="RefSeq" id="WP_218632374.1">
    <property type="nucleotide sequence ID" value="NZ_JAHVAH010000001.1"/>
</dbReference>
<accession>A0ABS6V4A2</accession>
<dbReference type="EMBL" id="JAHVAH010000001">
    <property type="protein sequence ID" value="MBW0144372.1"/>
    <property type="molecule type" value="Genomic_DNA"/>
</dbReference>
<dbReference type="NCBIfam" id="TIGR01444">
    <property type="entry name" value="fkbM_fam"/>
    <property type="match status" value="1"/>
</dbReference>
<comment type="caution">
    <text evidence="2">The sequence shown here is derived from an EMBL/GenBank/DDBJ whole genome shotgun (WGS) entry which is preliminary data.</text>
</comment>
<gene>
    <name evidence="2" type="ORF">KTQ36_03575</name>
</gene>
<evidence type="ECO:0000259" key="1">
    <source>
        <dbReference type="Pfam" id="PF05050"/>
    </source>
</evidence>
<protein>
    <submittedName>
        <fullName evidence="2">FkbM family methyltransferase</fullName>
    </submittedName>
</protein>
<dbReference type="PANTHER" id="PTHR34203">
    <property type="entry name" value="METHYLTRANSFERASE, FKBM FAMILY PROTEIN"/>
    <property type="match status" value="1"/>
</dbReference>
<evidence type="ECO:0000313" key="3">
    <source>
        <dbReference type="Proteomes" id="UP000698028"/>
    </source>
</evidence>
<keyword evidence="2" id="KW-0808">Transferase</keyword>
<dbReference type="Pfam" id="PF05050">
    <property type="entry name" value="Methyltransf_21"/>
    <property type="match status" value="1"/>
</dbReference>
<name>A0ABS6V4A2_9SPHN</name>
<keyword evidence="2" id="KW-0489">Methyltransferase</keyword>
<keyword evidence="3" id="KW-1185">Reference proteome</keyword>
<dbReference type="InterPro" id="IPR006342">
    <property type="entry name" value="FkbM_mtfrase"/>
</dbReference>
<dbReference type="PANTHER" id="PTHR34203:SF15">
    <property type="entry name" value="SLL1173 PROTEIN"/>
    <property type="match status" value="1"/>
</dbReference>
<evidence type="ECO:0000313" key="2">
    <source>
        <dbReference type="EMBL" id="MBW0144372.1"/>
    </source>
</evidence>
<dbReference type="GO" id="GO:0032259">
    <property type="term" value="P:methylation"/>
    <property type="evidence" value="ECO:0007669"/>
    <property type="project" value="UniProtKB-KW"/>
</dbReference>
<organism evidence="2 3">
    <name type="scientific">Sphingomicrobium clamense</name>
    <dbReference type="NCBI Taxonomy" id="2851013"/>
    <lineage>
        <taxon>Bacteria</taxon>
        <taxon>Pseudomonadati</taxon>
        <taxon>Pseudomonadota</taxon>
        <taxon>Alphaproteobacteria</taxon>
        <taxon>Sphingomonadales</taxon>
        <taxon>Sphingomonadaceae</taxon>
        <taxon>Sphingomicrobium</taxon>
    </lineage>
</organism>
<dbReference type="Proteomes" id="UP000698028">
    <property type="component" value="Unassembled WGS sequence"/>
</dbReference>
<dbReference type="GO" id="GO:0008168">
    <property type="term" value="F:methyltransferase activity"/>
    <property type="evidence" value="ECO:0007669"/>
    <property type="project" value="UniProtKB-KW"/>
</dbReference>